<evidence type="ECO:0000256" key="1">
    <source>
        <dbReference type="ARBA" id="ARBA00000971"/>
    </source>
</evidence>
<dbReference type="PANTHER" id="PTHR30560">
    <property type="entry name" value="TRIGGER FACTOR CHAPERONE AND PEPTIDYL-PROLYL CIS/TRANS ISOMERASE"/>
    <property type="match status" value="1"/>
</dbReference>
<keyword evidence="10" id="KW-1185">Reference proteome</keyword>
<dbReference type="InterPro" id="IPR008881">
    <property type="entry name" value="Trigger_fac_ribosome-bd_bac"/>
</dbReference>
<evidence type="ECO:0000256" key="7">
    <source>
        <dbReference type="ARBA" id="ARBA00024849"/>
    </source>
</evidence>
<dbReference type="GO" id="GO:0051083">
    <property type="term" value="P:'de novo' cotranslational protein folding"/>
    <property type="evidence" value="ECO:0007669"/>
    <property type="project" value="TreeGrafter"/>
</dbReference>
<name>A0AAD7P9J1_QUISA</name>
<keyword evidence="4" id="KW-0697">Rotamase</keyword>
<accession>A0AAD7P9J1</accession>
<reference evidence="9" key="1">
    <citation type="journal article" date="2023" name="Science">
        <title>Elucidation of the pathway for biosynthesis of saponin adjuvants from the soapbark tree.</title>
        <authorList>
            <person name="Reed J."/>
            <person name="Orme A."/>
            <person name="El-Demerdash A."/>
            <person name="Owen C."/>
            <person name="Martin L.B.B."/>
            <person name="Misra R.C."/>
            <person name="Kikuchi S."/>
            <person name="Rejzek M."/>
            <person name="Martin A.C."/>
            <person name="Harkess A."/>
            <person name="Leebens-Mack J."/>
            <person name="Louveau T."/>
            <person name="Stephenson M.J."/>
            <person name="Osbourn A."/>
        </authorList>
    </citation>
    <scope>NUCLEOTIDE SEQUENCE</scope>
    <source>
        <strain evidence="9">S10</strain>
    </source>
</reference>
<dbReference type="Gene3D" id="3.30.70.1050">
    <property type="entry name" value="Trigger factor ribosome-binding domain"/>
    <property type="match status" value="1"/>
</dbReference>
<dbReference type="AlphaFoldDB" id="A0AAD7P9J1"/>
<dbReference type="GO" id="GO:0015031">
    <property type="term" value="P:protein transport"/>
    <property type="evidence" value="ECO:0007669"/>
    <property type="project" value="InterPro"/>
</dbReference>
<keyword evidence="6" id="KW-0413">Isomerase</keyword>
<dbReference type="GO" id="GO:0003755">
    <property type="term" value="F:peptidyl-prolyl cis-trans isomerase activity"/>
    <property type="evidence" value="ECO:0007669"/>
    <property type="project" value="UniProtKB-KW"/>
</dbReference>
<dbReference type="EMBL" id="JARAOO010000012">
    <property type="protein sequence ID" value="KAJ7947458.1"/>
    <property type="molecule type" value="Genomic_DNA"/>
</dbReference>
<dbReference type="PANTHER" id="PTHR30560:SF4">
    <property type="entry name" value="OS01G0894700 PROTEIN"/>
    <property type="match status" value="1"/>
</dbReference>
<comment type="caution">
    <text evidence="9">The sequence shown here is derived from an EMBL/GenBank/DDBJ whole genome shotgun (WGS) entry which is preliminary data.</text>
</comment>
<evidence type="ECO:0000313" key="9">
    <source>
        <dbReference type="EMBL" id="KAJ7947458.1"/>
    </source>
</evidence>
<evidence type="ECO:0000259" key="8">
    <source>
        <dbReference type="Pfam" id="PF05697"/>
    </source>
</evidence>
<sequence length="224" mass="24727">MTAFTHFQFPASKLFSIGSCCSHVLSAPNTTGIHFYNMQHGLCTSFSSLIVSNANGTAQRLLNKPVSAVNSGLEASITDPNDNAVTLTDAKIVVESQDNNKIQIRVDLTGDQTQRVFDQVLTNLARTAPPVPGFRRQKGGKTSKVPKSFLIQIIGEERVTKFMIQEILNSTMVHYVKKENLNVKDKQISTIQTAEELKRSFNPGSEFGFNVLFELENSETKLSS</sequence>
<evidence type="ECO:0000256" key="3">
    <source>
        <dbReference type="ARBA" id="ARBA00013194"/>
    </source>
</evidence>
<dbReference type="Proteomes" id="UP001163823">
    <property type="component" value="Chromosome 12"/>
</dbReference>
<comment type="similarity">
    <text evidence="2">Belongs to the FKBP-type PPIase family. Tig subfamily.</text>
</comment>
<dbReference type="SUPFAM" id="SSF102735">
    <property type="entry name" value="Trigger factor ribosome-binding domain"/>
    <property type="match status" value="1"/>
</dbReference>
<keyword evidence="5" id="KW-0143">Chaperone</keyword>
<evidence type="ECO:0000313" key="10">
    <source>
        <dbReference type="Proteomes" id="UP001163823"/>
    </source>
</evidence>
<comment type="function">
    <text evidence="7">Involved in protein export. Acts as a chaperone by maintaining the newly synthesized protein in an open conformation. Functions as a peptidyl-prolyl cis-trans isomerase.</text>
</comment>
<dbReference type="GO" id="GO:0043022">
    <property type="term" value="F:ribosome binding"/>
    <property type="evidence" value="ECO:0007669"/>
    <property type="project" value="TreeGrafter"/>
</dbReference>
<gene>
    <name evidence="9" type="ORF">O6P43_028074</name>
</gene>
<dbReference type="InterPro" id="IPR005215">
    <property type="entry name" value="Trig_fac"/>
</dbReference>
<evidence type="ECO:0000256" key="6">
    <source>
        <dbReference type="ARBA" id="ARBA00023235"/>
    </source>
</evidence>
<evidence type="ECO:0000256" key="5">
    <source>
        <dbReference type="ARBA" id="ARBA00023186"/>
    </source>
</evidence>
<dbReference type="FunFam" id="3.30.70.1050:FF:000004">
    <property type="entry name" value="Trigger factor"/>
    <property type="match status" value="1"/>
</dbReference>
<evidence type="ECO:0000256" key="4">
    <source>
        <dbReference type="ARBA" id="ARBA00023110"/>
    </source>
</evidence>
<proteinExistence type="inferred from homology"/>
<comment type="catalytic activity">
    <reaction evidence="1">
        <text>[protein]-peptidylproline (omega=180) = [protein]-peptidylproline (omega=0)</text>
        <dbReference type="Rhea" id="RHEA:16237"/>
        <dbReference type="Rhea" id="RHEA-COMP:10747"/>
        <dbReference type="Rhea" id="RHEA-COMP:10748"/>
        <dbReference type="ChEBI" id="CHEBI:83833"/>
        <dbReference type="ChEBI" id="CHEBI:83834"/>
        <dbReference type="EC" id="5.2.1.8"/>
    </reaction>
</comment>
<organism evidence="9 10">
    <name type="scientific">Quillaja saponaria</name>
    <name type="common">Soap bark tree</name>
    <dbReference type="NCBI Taxonomy" id="32244"/>
    <lineage>
        <taxon>Eukaryota</taxon>
        <taxon>Viridiplantae</taxon>
        <taxon>Streptophyta</taxon>
        <taxon>Embryophyta</taxon>
        <taxon>Tracheophyta</taxon>
        <taxon>Spermatophyta</taxon>
        <taxon>Magnoliopsida</taxon>
        <taxon>eudicotyledons</taxon>
        <taxon>Gunneridae</taxon>
        <taxon>Pentapetalae</taxon>
        <taxon>rosids</taxon>
        <taxon>fabids</taxon>
        <taxon>Fabales</taxon>
        <taxon>Quillajaceae</taxon>
        <taxon>Quillaja</taxon>
    </lineage>
</organism>
<dbReference type="InterPro" id="IPR036611">
    <property type="entry name" value="Trigger_fac_ribosome-bd_sf"/>
</dbReference>
<feature type="domain" description="Trigger factor ribosome-binding bacterial" evidence="8">
    <location>
        <begin position="91"/>
        <end position="215"/>
    </location>
</feature>
<dbReference type="EC" id="5.2.1.8" evidence="3"/>
<evidence type="ECO:0000256" key="2">
    <source>
        <dbReference type="ARBA" id="ARBA00005464"/>
    </source>
</evidence>
<protein>
    <recommendedName>
        <fullName evidence="3">peptidylprolyl isomerase</fullName>
        <ecNumber evidence="3">5.2.1.8</ecNumber>
    </recommendedName>
</protein>
<dbReference type="Pfam" id="PF05697">
    <property type="entry name" value="Trigger_N"/>
    <property type="match status" value="1"/>
</dbReference>
<dbReference type="GO" id="GO:0043335">
    <property type="term" value="P:protein unfolding"/>
    <property type="evidence" value="ECO:0007669"/>
    <property type="project" value="TreeGrafter"/>
</dbReference>
<dbReference type="GO" id="GO:0044183">
    <property type="term" value="F:protein folding chaperone"/>
    <property type="evidence" value="ECO:0007669"/>
    <property type="project" value="TreeGrafter"/>
</dbReference>